<keyword evidence="2 7" id="KW-0645">Protease</keyword>
<dbReference type="PRINTS" id="PR00834">
    <property type="entry name" value="PROTEASES2C"/>
</dbReference>
<dbReference type="InterPro" id="IPR001940">
    <property type="entry name" value="Peptidase_S1C"/>
</dbReference>
<dbReference type="Gene3D" id="2.40.10.10">
    <property type="entry name" value="Trypsin-like serine proteases"/>
    <property type="match status" value="2"/>
</dbReference>
<feature type="region of interest" description="Disordered" evidence="4">
    <location>
        <begin position="1"/>
        <end position="185"/>
    </location>
</feature>
<dbReference type="SUPFAM" id="SSF50494">
    <property type="entry name" value="Trypsin-like serine proteases"/>
    <property type="match status" value="1"/>
</dbReference>
<feature type="domain" description="PDZ" evidence="6">
    <location>
        <begin position="447"/>
        <end position="527"/>
    </location>
</feature>
<sequence length="541" mass="53890">MTSDDAEPTVPTPQAEPTTPLPTAPGSPPPTNADPTSPNPLAPSADALGAGPASSTDPLGAPGTTSSSPGGTLDAPSSPSAPGADSSPGAVGAGSSPLTALVPPAVGAGAAPLPTPGSDAAYRQQTGGRSTSQRSFGKPEDPGFRPVYQGQAWPTQRPAYQPSYTPPPPLDWHQQQARAYTPAPPPKSNRIIAIAAAVALIVGLLAGVGAAVGVVALHDDNPVAEPSGPPIGNGTDPRIRSGSVSAVAATLLPSVVQLKVEGADNSNATGSGFVIDTSGHILTNNHVVSAAATGGSIQVVTQKGKTATARLVGRSPVYDLAVVQVVGLDAPAVQFGRSDLAVVGQDVVAIGSPLGLAGTVTSGIVSAKNRPVIAGGEGETSFINALQTDAAINPGNSGGPLVDMNARVIGVNSAIATVRGSEEGQSGNIGLGFAIPIDQARRTAQQLIATGKASYPVIGAEVDMQFEGGARVSKVTTGSPAARAGIRIGDVITSIDSQQVDSAEALIVAIRTHQPGEHVRLAYERGGRSREVTLTLGQQIG</sequence>
<keyword evidence="3" id="KW-0378">Hydrolase</keyword>
<dbReference type="SUPFAM" id="SSF50156">
    <property type="entry name" value="PDZ domain-like"/>
    <property type="match status" value="1"/>
</dbReference>
<dbReference type="Pfam" id="PF13365">
    <property type="entry name" value="Trypsin_2"/>
    <property type="match status" value="1"/>
</dbReference>
<evidence type="ECO:0000256" key="1">
    <source>
        <dbReference type="ARBA" id="ARBA00010541"/>
    </source>
</evidence>
<proteinExistence type="inferred from homology"/>
<feature type="transmembrane region" description="Helical" evidence="5">
    <location>
        <begin position="191"/>
        <end position="217"/>
    </location>
</feature>
<dbReference type="InterPro" id="IPR043504">
    <property type="entry name" value="Peptidase_S1_PA_chymotrypsin"/>
</dbReference>
<protein>
    <submittedName>
        <fullName evidence="7">Putative serine protease PepD</fullName>
    </submittedName>
</protein>
<dbReference type="AlphaFoldDB" id="A0A4R2ILL5"/>
<keyword evidence="5" id="KW-1133">Transmembrane helix</keyword>
<dbReference type="InterPro" id="IPR051201">
    <property type="entry name" value="Chloro_Bact_Ser_Proteases"/>
</dbReference>
<comment type="similarity">
    <text evidence="1">Belongs to the peptidase S1C family.</text>
</comment>
<evidence type="ECO:0000256" key="3">
    <source>
        <dbReference type="ARBA" id="ARBA00022801"/>
    </source>
</evidence>
<dbReference type="Pfam" id="PF13180">
    <property type="entry name" value="PDZ_2"/>
    <property type="match status" value="1"/>
</dbReference>
<dbReference type="Proteomes" id="UP000295573">
    <property type="component" value="Unassembled WGS sequence"/>
</dbReference>
<feature type="compositionally biased region" description="Pro residues" evidence="4">
    <location>
        <begin position="19"/>
        <end position="41"/>
    </location>
</feature>
<evidence type="ECO:0000313" key="7">
    <source>
        <dbReference type="EMBL" id="TCO45402.1"/>
    </source>
</evidence>
<comment type="caution">
    <text evidence="7">The sequence shown here is derived from an EMBL/GenBank/DDBJ whole genome shotgun (WGS) entry which is preliminary data.</text>
</comment>
<dbReference type="EMBL" id="SLWR01000008">
    <property type="protein sequence ID" value="TCO45402.1"/>
    <property type="molecule type" value="Genomic_DNA"/>
</dbReference>
<evidence type="ECO:0000313" key="8">
    <source>
        <dbReference type="Proteomes" id="UP000295573"/>
    </source>
</evidence>
<dbReference type="SMART" id="SM00228">
    <property type="entry name" value="PDZ"/>
    <property type="match status" value="1"/>
</dbReference>
<evidence type="ECO:0000256" key="2">
    <source>
        <dbReference type="ARBA" id="ARBA00022670"/>
    </source>
</evidence>
<dbReference type="GO" id="GO:0004252">
    <property type="term" value="F:serine-type endopeptidase activity"/>
    <property type="evidence" value="ECO:0007669"/>
    <property type="project" value="InterPro"/>
</dbReference>
<keyword evidence="5" id="KW-0472">Membrane</keyword>
<dbReference type="Gene3D" id="2.30.42.10">
    <property type="match status" value="1"/>
</dbReference>
<feature type="compositionally biased region" description="Low complexity" evidence="4">
    <location>
        <begin position="62"/>
        <end position="112"/>
    </location>
</feature>
<dbReference type="PROSITE" id="PS50106">
    <property type="entry name" value="PDZ"/>
    <property type="match status" value="1"/>
</dbReference>
<evidence type="ECO:0000259" key="6">
    <source>
        <dbReference type="PROSITE" id="PS50106"/>
    </source>
</evidence>
<name>A0A4R2ILL5_9ACTN</name>
<dbReference type="InterPro" id="IPR009003">
    <property type="entry name" value="Peptidase_S1_PA"/>
</dbReference>
<keyword evidence="5" id="KW-0812">Transmembrane</keyword>
<evidence type="ECO:0000256" key="5">
    <source>
        <dbReference type="SAM" id="Phobius"/>
    </source>
</evidence>
<organism evidence="7 8">
    <name type="scientific">Kribbella antiqua</name>
    <dbReference type="NCBI Taxonomy" id="2512217"/>
    <lineage>
        <taxon>Bacteria</taxon>
        <taxon>Bacillati</taxon>
        <taxon>Actinomycetota</taxon>
        <taxon>Actinomycetes</taxon>
        <taxon>Propionibacteriales</taxon>
        <taxon>Kribbellaceae</taxon>
        <taxon>Kribbella</taxon>
    </lineage>
</organism>
<dbReference type="PANTHER" id="PTHR43343">
    <property type="entry name" value="PEPTIDASE S12"/>
    <property type="match status" value="1"/>
</dbReference>
<dbReference type="PANTHER" id="PTHR43343:SF3">
    <property type="entry name" value="PROTEASE DO-LIKE 8, CHLOROPLASTIC"/>
    <property type="match status" value="1"/>
</dbReference>
<dbReference type="CDD" id="cd06779">
    <property type="entry name" value="cpPDZ_Deg_HtrA-like"/>
    <property type="match status" value="1"/>
</dbReference>
<dbReference type="GO" id="GO:0006508">
    <property type="term" value="P:proteolysis"/>
    <property type="evidence" value="ECO:0007669"/>
    <property type="project" value="UniProtKB-KW"/>
</dbReference>
<dbReference type="InterPro" id="IPR036034">
    <property type="entry name" value="PDZ_sf"/>
</dbReference>
<feature type="compositionally biased region" description="Polar residues" evidence="4">
    <location>
        <begin position="123"/>
        <end position="135"/>
    </location>
</feature>
<dbReference type="InterPro" id="IPR001478">
    <property type="entry name" value="PDZ"/>
</dbReference>
<reference evidence="7 8" key="1">
    <citation type="journal article" date="2015" name="Stand. Genomic Sci.">
        <title>Genomic Encyclopedia of Bacterial and Archaeal Type Strains, Phase III: the genomes of soil and plant-associated and newly described type strains.</title>
        <authorList>
            <person name="Whitman W.B."/>
            <person name="Woyke T."/>
            <person name="Klenk H.P."/>
            <person name="Zhou Y."/>
            <person name="Lilburn T.G."/>
            <person name="Beck B.J."/>
            <person name="De Vos P."/>
            <person name="Vandamme P."/>
            <person name="Eisen J.A."/>
            <person name="Garrity G."/>
            <person name="Hugenholtz P."/>
            <person name="Kyrpides N.C."/>
        </authorList>
    </citation>
    <scope>NUCLEOTIDE SEQUENCE [LARGE SCALE GENOMIC DNA]</scope>
    <source>
        <strain evidence="7 8">VKM Ac-2541</strain>
    </source>
</reference>
<evidence type="ECO:0000256" key="4">
    <source>
        <dbReference type="SAM" id="MobiDB-lite"/>
    </source>
</evidence>
<accession>A0A4R2ILL5</accession>
<gene>
    <name evidence="7" type="ORF">EV646_10824</name>
</gene>
<keyword evidence="8" id="KW-1185">Reference proteome</keyword>